<dbReference type="EMBL" id="JAGDYP010000004">
    <property type="protein sequence ID" value="MBO1884004.1"/>
    <property type="molecule type" value="Genomic_DNA"/>
</dbReference>
<comment type="caution">
    <text evidence="1">The sequence shown here is derived from an EMBL/GenBank/DDBJ whole genome shotgun (WGS) entry which is preliminary data.</text>
</comment>
<dbReference type="Proteomes" id="UP000681610">
    <property type="component" value="Unassembled WGS sequence"/>
</dbReference>
<dbReference type="RefSeq" id="WP_314205526.1">
    <property type="nucleotide sequence ID" value="NZ_CAUQMC010000036.1"/>
</dbReference>
<sequence length="45" mass="5496">MDFLLLITHPAREITTIIEDDYKRAVAQQSYITRIRKLRYLRFLL</sequence>
<name>A0ABS3PXF3_9FLAO</name>
<organism evidence="1 2">
    <name type="scientific">Capnocytophaga bilenii</name>
    <dbReference type="NCBI Taxonomy" id="2819369"/>
    <lineage>
        <taxon>Bacteria</taxon>
        <taxon>Pseudomonadati</taxon>
        <taxon>Bacteroidota</taxon>
        <taxon>Flavobacteriia</taxon>
        <taxon>Flavobacteriales</taxon>
        <taxon>Flavobacteriaceae</taxon>
        <taxon>Capnocytophaga</taxon>
    </lineage>
</organism>
<accession>A0ABS3PXF3</accession>
<evidence type="ECO:0000313" key="2">
    <source>
        <dbReference type="Proteomes" id="UP000681610"/>
    </source>
</evidence>
<gene>
    <name evidence="1" type="ORF">J4N46_06165</name>
</gene>
<proteinExistence type="predicted"/>
<reference evidence="1 2" key="1">
    <citation type="submission" date="2021-03" db="EMBL/GenBank/DDBJ databases">
        <title>Isolation and description of Capnocytophaga bilenii sp. nov., a novel Capnocytophaga species, isolated from a gingivitis subject.</title>
        <authorList>
            <person name="Antezack A."/>
            <person name="Monnet-Corti V."/>
            <person name="La Scola B."/>
        </authorList>
    </citation>
    <scope>NUCLEOTIDE SEQUENCE [LARGE SCALE GENOMIC DNA]</scope>
    <source>
        <strain evidence="1 2">Marseille-Q4570</strain>
    </source>
</reference>
<protein>
    <submittedName>
        <fullName evidence="1">Uncharacterized protein</fullName>
    </submittedName>
</protein>
<keyword evidence="2" id="KW-1185">Reference proteome</keyword>
<evidence type="ECO:0000313" key="1">
    <source>
        <dbReference type="EMBL" id="MBO1884004.1"/>
    </source>
</evidence>